<keyword evidence="2" id="KW-0238">DNA-binding</keyword>
<keyword evidence="3" id="KW-0804">Transcription</keyword>
<dbReference type="PRINTS" id="PR00598">
    <property type="entry name" value="HTHMARR"/>
</dbReference>
<feature type="domain" description="HTH marR-type" evidence="4">
    <location>
        <begin position="10"/>
        <end position="143"/>
    </location>
</feature>
<dbReference type="GO" id="GO:0006950">
    <property type="term" value="P:response to stress"/>
    <property type="evidence" value="ECO:0007669"/>
    <property type="project" value="TreeGrafter"/>
</dbReference>
<dbReference type="PROSITE" id="PS50995">
    <property type="entry name" value="HTH_MARR_2"/>
    <property type="match status" value="1"/>
</dbReference>
<dbReference type="InterPro" id="IPR036390">
    <property type="entry name" value="WH_DNA-bd_sf"/>
</dbReference>
<evidence type="ECO:0000256" key="1">
    <source>
        <dbReference type="ARBA" id="ARBA00023015"/>
    </source>
</evidence>
<dbReference type="SUPFAM" id="SSF46785">
    <property type="entry name" value="Winged helix' DNA-binding domain"/>
    <property type="match status" value="1"/>
</dbReference>
<dbReference type="KEGG" id="mfy:HH212_01890"/>
<name>A0A7Z2VTL2_9BURK</name>
<dbReference type="InterPro" id="IPR000835">
    <property type="entry name" value="HTH_MarR-typ"/>
</dbReference>
<dbReference type="PROSITE" id="PS01117">
    <property type="entry name" value="HTH_MARR_1"/>
    <property type="match status" value="1"/>
</dbReference>
<dbReference type="SMART" id="SM00347">
    <property type="entry name" value="HTH_MARR"/>
    <property type="match status" value="1"/>
</dbReference>
<reference evidence="5 6" key="1">
    <citation type="submission" date="2020-04" db="EMBL/GenBank/DDBJ databases">
        <title>Genome sequencing of novel species.</title>
        <authorList>
            <person name="Heo J."/>
            <person name="Kim S.-J."/>
            <person name="Kim J.-S."/>
            <person name="Hong S.-B."/>
            <person name="Kwon S.-W."/>
        </authorList>
    </citation>
    <scope>NUCLEOTIDE SEQUENCE [LARGE SCALE GENOMIC DNA]</scope>
    <source>
        <strain evidence="5 6">GN2-R2</strain>
    </source>
</reference>
<sequence length="149" mass="16088">MSALPDASIEERFSAALHGSARIWRLALDKRLKHLGIGQAGWMTIAMVAKADAPMSQRALADLVGVEGPSMVSMLDRLERDGFVTRAASPTDRRVKLVHLTGTGRTVFDEVRKESGSVRGALLEGIDPQALAAATRLLETLRARIEDGL</sequence>
<protein>
    <submittedName>
        <fullName evidence="5">MarR family transcriptional regulator</fullName>
    </submittedName>
</protein>
<dbReference type="PANTHER" id="PTHR33164">
    <property type="entry name" value="TRANSCRIPTIONAL REGULATOR, MARR FAMILY"/>
    <property type="match status" value="1"/>
</dbReference>
<accession>A0A7Z2VTL2</accession>
<dbReference type="InterPro" id="IPR036388">
    <property type="entry name" value="WH-like_DNA-bd_sf"/>
</dbReference>
<evidence type="ECO:0000256" key="2">
    <source>
        <dbReference type="ARBA" id="ARBA00023125"/>
    </source>
</evidence>
<dbReference type="RefSeq" id="WP_169433835.1">
    <property type="nucleotide sequence ID" value="NZ_CP051685.1"/>
</dbReference>
<organism evidence="5 6">
    <name type="scientific">Massilia forsythiae</name>
    <dbReference type="NCBI Taxonomy" id="2728020"/>
    <lineage>
        <taxon>Bacteria</taxon>
        <taxon>Pseudomonadati</taxon>
        <taxon>Pseudomonadota</taxon>
        <taxon>Betaproteobacteria</taxon>
        <taxon>Burkholderiales</taxon>
        <taxon>Oxalobacteraceae</taxon>
        <taxon>Telluria group</taxon>
        <taxon>Massilia</taxon>
    </lineage>
</organism>
<evidence type="ECO:0000313" key="5">
    <source>
        <dbReference type="EMBL" id="QJD98938.1"/>
    </source>
</evidence>
<dbReference type="Proteomes" id="UP000502415">
    <property type="component" value="Chromosome"/>
</dbReference>
<dbReference type="InterPro" id="IPR039422">
    <property type="entry name" value="MarR/SlyA-like"/>
</dbReference>
<dbReference type="Gene3D" id="1.10.10.10">
    <property type="entry name" value="Winged helix-like DNA-binding domain superfamily/Winged helix DNA-binding domain"/>
    <property type="match status" value="1"/>
</dbReference>
<dbReference type="PANTHER" id="PTHR33164:SF64">
    <property type="entry name" value="TRANSCRIPTIONAL REGULATOR SLYA"/>
    <property type="match status" value="1"/>
</dbReference>
<dbReference type="AlphaFoldDB" id="A0A7Z2VTL2"/>
<keyword evidence="1" id="KW-0805">Transcription regulation</keyword>
<dbReference type="EMBL" id="CP051685">
    <property type="protein sequence ID" value="QJD98938.1"/>
    <property type="molecule type" value="Genomic_DNA"/>
</dbReference>
<dbReference type="Pfam" id="PF01047">
    <property type="entry name" value="MarR"/>
    <property type="match status" value="1"/>
</dbReference>
<evidence type="ECO:0000256" key="3">
    <source>
        <dbReference type="ARBA" id="ARBA00023163"/>
    </source>
</evidence>
<keyword evidence="6" id="KW-1185">Reference proteome</keyword>
<dbReference type="InterPro" id="IPR023187">
    <property type="entry name" value="Tscrpt_reg_MarR-type_CS"/>
</dbReference>
<dbReference type="GO" id="GO:0003700">
    <property type="term" value="F:DNA-binding transcription factor activity"/>
    <property type="evidence" value="ECO:0007669"/>
    <property type="project" value="InterPro"/>
</dbReference>
<evidence type="ECO:0000259" key="4">
    <source>
        <dbReference type="PROSITE" id="PS50995"/>
    </source>
</evidence>
<dbReference type="GO" id="GO:0003677">
    <property type="term" value="F:DNA binding"/>
    <property type="evidence" value="ECO:0007669"/>
    <property type="project" value="UniProtKB-KW"/>
</dbReference>
<gene>
    <name evidence="5" type="ORF">HH212_01890</name>
</gene>
<proteinExistence type="predicted"/>
<evidence type="ECO:0000313" key="6">
    <source>
        <dbReference type="Proteomes" id="UP000502415"/>
    </source>
</evidence>